<dbReference type="KEGG" id="lrh:LGG_01993"/>
<reference evidence="1 2" key="1">
    <citation type="journal article" date="2009" name="J. Bacteriol.">
        <title>Complete genome sequence of the probiotic Lactobacillus rhamnosus ATCC 53103.</title>
        <authorList>
            <person name="Morita H."/>
            <person name="Toh H."/>
            <person name="Oshima K."/>
            <person name="Murakami M."/>
            <person name="Taylor T.D."/>
            <person name="Igimi S."/>
            <person name="Hattori M."/>
        </authorList>
    </citation>
    <scope>NUCLEOTIDE SEQUENCE [LARGE SCALE GENOMIC DNA]</scope>
    <source>
        <strain evidence="2">ATCC 53103 / LMG 18243 / GG [Tokyo]</strain>
    </source>
</reference>
<proteinExistence type="predicted"/>
<name>A0A809NEW3_LACRG</name>
<gene>
    <name evidence="1" type="ordered locus">LRHM_1916</name>
</gene>
<dbReference type="AlphaFoldDB" id="A0A809NEW3"/>
<evidence type="ECO:0000313" key="1">
    <source>
        <dbReference type="EMBL" id="BAI42443.1"/>
    </source>
</evidence>
<organism evidence="1 2">
    <name type="scientific">Lacticaseibacillus rhamnosus (strain ATCC 53103 / LMG 18243 / GG)</name>
    <name type="common">Lactobacillus rhamnosus</name>
    <dbReference type="NCBI Taxonomy" id="568703"/>
    <lineage>
        <taxon>Bacteria</taxon>
        <taxon>Bacillati</taxon>
        <taxon>Bacillota</taxon>
        <taxon>Bacilli</taxon>
        <taxon>Lactobacillales</taxon>
        <taxon>Lactobacillaceae</taxon>
        <taxon>Lacticaseibacillus</taxon>
    </lineage>
</organism>
<protein>
    <submittedName>
        <fullName evidence="1">Uncharacterized protein</fullName>
    </submittedName>
</protein>
<dbReference type="EMBL" id="AP011548">
    <property type="protein sequence ID" value="BAI42443.1"/>
    <property type="molecule type" value="Genomic_DNA"/>
</dbReference>
<evidence type="ECO:0000313" key="2">
    <source>
        <dbReference type="Proteomes" id="UP000002067"/>
    </source>
</evidence>
<accession>A0A809NEW3</accession>
<sequence>MIKKIWSKVSRDSRYSALGIAFLVLLVEHIFMREYVGDAIAVFSHLIDHSSLLSVLYWRYSSWTSRVLIEAPLIRLSSGMHTTTWAVIDTLMWMLLIWSLMALTHYKHNYLVISLVFIYPIIQMQSAGWMATTINYLWPLAMGSYAMVLLDRIYNQKKVGVVPALLALFALAFATNFETFGIMYLCLLTYFSLAMCYFRRFTILGFIFTVLQYAISIANIVFALYSPGNKLRLVTETKDNMLDFSGLTVVDKFVIGVNHAFSEMTDNSFLFLCFAFMIFLVAVTSQRRSKVLVATGIVPLAFVLTRTILKPIVIIYSPKFDQLFNDVADQARVGATNYFNFTSYVPFVLYSLIFAAVLIVLLNAFEKLSTGLFLDVVLISGLLTAVAVGFSPTVYASGPRTLLFLNFSFIYIIVRIYTEQYKYISPKKLLNVFLRWGTAVTAVFFVISNLISIGLTQG</sequence>
<dbReference type="KEGG" id="lrg:LRHM_1916"/>
<dbReference type="RefSeq" id="WP_014569833.1">
    <property type="nucleotide sequence ID" value="NC_013198.1"/>
</dbReference>
<dbReference type="Proteomes" id="UP000002067">
    <property type="component" value="Chromosome"/>
</dbReference>